<feature type="domain" description="Type I restriction modification DNA specificity" evidence="5">
    <location>
        <begin position="13"/>
        <end position="177"/>
    </location>
</feature>
<protein>
    <submittedName>
        <fullName evidence="6">Restriction endonuclease subunit S</fullName>
    </submittedName>
</protein>
<comment type="caution">
    <text evidence="6">The sequence shown here is derived from an EMBL/GenBank/DDBJ whole genome shotgun (WGS) entry which is preliminary data.</text>
</comment>
<keyword evidence="3" id="KW-0238">DNA-binding</keyword>
<comment type="subunit">
    <text evidence="4">The methyltransferase is composed of M and S polypeptides.</text>
</comment>
<keyword evidence="6" id="KW-0255">Endonuclease</keyword>
<evidence type="ECO:0000256" key="3">
    <source>
        <dbReference type="ARBA" id="ARBA00023125"/>
    </source>
</evidence>
<dbReference type="GO" id="GO:0004519">
    <property type="term" value="F:endonuclease activity"/>
    <property type="evidence" value="ECO:0007669"/>
    <property type="project" value="UniProtKB-KW"/>
</dbReference>
<dbReference type="RefSeq" id="WP_187302726.1">
    <property type="nucleotide sequence ID" value="NZ_JACRYT010000005.1"/>
</dbReference>
<dbReference type="InterPro" id="IPR000055">
    <property type="entry name" value="Restrct_endonuc_typeI_TRD"/>
</dbReference>
<organism evidence="6 7">
    <name type="scientific">Zhenpiania hominis</name>
    <dbReference type="NCBI Taxonomy" id="2763644"/>
    <lineage>
        <taxon>Bacteria</taxon>
        <taxon>Bacillati</taxon>
        <taxon>Bacillota</taxon>
        <taxon>Clostridia</taxon>
        <taxon>Peptostreptococcales</taxon>
        <taxon>Anaerovoracaceae</taxon>
        <taxon>Zhenpiania</taxon>
    </lineage>
</organism>
<dbReference type="GO" id="GO:0009307">
    <property type="term" value="P:DNA restriction-modification system"/>
    <property type="evidence" value="ECO:0007669"/>
    <property type="project" value="UniProtKB-KW"/>
</dbReference>
<evidence type="ECO:0000256" key="4">
    <source>
        <dbReference type="ARBA" id="ARBA00038652"/>
    </source>
</evidence>
<dbReference type="GO" id="GO:0003677">
    <property type="term" value="F:DNA binding"/>
    <property type="evidence" value="ECO:0007669"/>
    <property type="project" value="UniProtKB-KW"/>
</dbReference>
<reference evidence="6" key="1">
    <citation type="submission" date="2020-08" db="EMBL/GenBank/DDBJ databases">
        <title>Genome public.</title>
        <authorList>
            <person name="Liu C."/>
            <person name="Sun Q."/>
        </authorList>
    </citation>
    <scope>NUCLEOTIDE SEQUENCE</scope>
    <source>
        <strain evidence="6">BX12</strain>
    </source>
</reference>
<keyword evidence="2" id="KW-0680">Restriction system</keyword>
<evidence type="ECO:0000259" key="5">
    <source>
        <dbReference type="Pfam" id="PF01420"/>
    </source>
</evidence>
<evidence type="ECO:0000256" key="2">
    <source>
        <dbReference type="ARBA" id="ARBA00022747"/>
    </source>
</evidence>
<keyword evidence="6" id="KW-0540">Nuclease</keyword>
<dbReference type="PANTHER" id="PTHR43140">
    <property type="entry name" value="TYPE-1 RESTRICTION ENZYME ECOKI SPECIFICITY PROTEIN"/>
    <property type="match status" value="1"/>
</dbReference>
<gene>
    <name evidence="6" type="ORF">H9L42_07265</name>
</gene>
<proteinExistence type="inferred from homology"/>
<keyword evidence="7" id="KW-1185">Reference proteome</keyword>
<comment type="similarity">
    <text evidence="1">Belongs to the type-I restriction system S methylase family.</text>
</comment>
<evidence type="ECO:0000313" key="7">
    <source>
        <dbReference type="Proteomes" id="UP000602647"/>
    </source>
</evidence>
<dbReference type="SUPFAM" id="SSF116734">
    <property type="entry name" value="DNA methylase specificity domain"/>
    <property type="match status" value="1"/>
</dbReference>
<dbReference type="Proteomes" id="UP000602647">
    <property type="component" value="Unassembled WGS sequence"/>
</dbReference>
<accession>A0A923NMB9</accession>
<evidence type="ECO:0000313" key="6">
    <source>
        <dbReference type="EMBL" id="MBC6679624.1"/>
    </source>
</evidence>
<dbReference type="EMBL" id="JACRYT010000005">
    <property type="protein sequence ID" value="MBC6679624.1"/>
    <property type="molecule type" value="Genomic_DNA"/>
</dbReference>
<dbReference type="AlphaFoldDB" id="A0A923NMB9"/>
<name>A0A923NMB9_9FIRM</name>
<dbReference type="InterPro" id="IPR044946">
    <property type="entry name" value="Restrct_endonuc_typeI_TRD_sf"/>
</dbReference>
<evidence type="ECO:0000256" key="1">
    <source>
        <dbReference type="ARBA" id="ARBA00010923"/>
    </source>
</evidence>
<dbReference type="Pfam" id="PF01420">
    <property type="entry name" value="Methylase_S"/>
    <property type="match status" value="1"/>
</dbReference>
<dbReference type="PANTHER" id="PTHR43140:SF1">
    <property type="entry name" value="TYPE I RESTRICTION ENZYME ECOKI SPECIFICITY SUBUNIT"/>
    <property type="match status" value="1"/>
</dbReference>
<sequence length="195" mass="22135">MCCIDEEIPYDIPDSWEWVRLKNCCIKEIRRGKSPKYTTKSNTLVFAQKCNTKYNGIDIGLALYLDESTLGRYPNEEYMHDNDVVVNSTGTGTLGRIGLYRTTDNISGLPIVPDSHVTVIRGFRSIRAFYLYIFMKANQSVLEKKGEGSTNQKELKPITLKEILVPMPPASEQQRIENAIITAFSFVETIEKSLN</sequence>
<keyword evidence="6" id="KW-0378">Hydrolase</keyword>
<dbReference type="Gene3D" id="3.90.220.20">
    <property type="entry name" value="DNA methylase specificity domains"/>
    <property type="match status" value="1"/>
</dbReference>
<dbReference type="InterPro" id="IPR051212">
    <property type="entry name" value="Type-I_RE_S_subunit"/>
</dbReference>